<comment type="cofactor">
    <cofactor evidence="1">
        <name>heme b</name>
        <dbReference type="ChEBI" id="CHEBI:60344"/>
    </cofactor>
</comment>
<dbReference type="SMART" id="SM00867">
    <property type="entry name" value="YceI"/>
    <property type="match status" value="1"/>
</dbReference>
<evidence type="ECO:0000256" key="8">
    <source>
        <dbReference type="ARBA" id="ARBA00022982"/>
    </source>
</evidence>
<comment type="similarity">
    <text evidence="12">Belongs to the cytochrome b561 family.</text>
</comment>
<evidence type="ECO:0000256" key="13">
    <source>
        <dbReference type="SAM" id="MobiDB-lite"/>
    </source>
</evidence>
<evidence type="ECO:0000256" key="10">
    <source>
        <dbReference type="ARBA" id="ARBA00023004"/>
    </source>
</evidence>
<dbReference type="PANTHER" id="PTHR30529:SF1">
    <property type="entry name" value="CYTOCHROME B561 HOMOLOG 2"/>
    <property type="match status" value="1"/>
</dbReference>
<comment type="subcellular location">
    <subcellularLocation>
        <location evidence="2">Cell membrane</location>
        <topology evidence="2">Multi-pass membrane protein</topology>
    </subcellularLocation>
</comment>
<dbReference type="GO" id="GO:0009055">
    <property type="term" value="F:electron transfer activity"/>
    <property type="evidence" value="ECO:0007669"/>
    <property type="project" value="InterPro"/>
</dbReference>
<dbReference type="InterPro" id="IPR016174">
    <property type="entry name" value="Di-haem_cyt_TM"/>
</dbReference>
<dbReference type="SUPFAM" id="SSF101874">
    <property type="entry name" value="YceI-like"/>
    <property type="match status" value="1"/>
</dbReference>
<gene>
    <name evidence="16" type="ORF">DLJ53_04370</name>
</gene>
<keyword evidence="5" id="KW-0349">Heme</keyword>
<name>A0A8B2P3L7_9HYPH</name>
<evidence type="ECO:0000259" key="15">
    <source>
        <dbReference type="SMART" id="SM00867"/>
    </source>
</evidence>
<dbReference type="Pfam" id="PF01292">
    <property type="entry name" value="Ni_hydr_CYTB"/>
    <property type="match status" value="1"/>
</dbReference>
<dbReference type="Gene3D" id="1.20.950.20">
    <property type="entry name" value="Transmembrane di-heme cytochromes, Chain C"/>
    <property type="match status" value="1"/>
</dbReference>
<evidence type="ECO:0000256" key="3">
    <source>
        <dbReference type="ARBA" id="ARBA00022448"/>
    </source>
</evidence>
<dbReference type="Proteomes" id="UP000249590">
    <property type="component" value="Unassembled WGS sequence"/>
</dbReference>
<dbReference type="AlphaFoldDB" id="A0A8B2P3L7"/>
<dbReference type="InterPro" id="IPR011577">
    <property type="entry name" value="Cyt_b561_bac/Ni-Hgenase"/>
</dbReference>
<dbReference type="EMBL" id="QHHQ01000001">
    <property type="protein sequence ID" value="RAI03722.1"/>
    <property type="molecule type" value="Genomic_DNA"/>
</dbReference>
<dbReference type="GO" id="GO:0022904">
    <property type="term" value="P:respiratory electron transport chain"/>
    <property type="evidence" value="ECO:0007669"/>
    <property type="project" value="InterPro"/>
</dbReference>
<evidence type="ECO:0000313" key="17">
    <source>
        <dbReference type="Proteomes" id="UP000249590"/>
    </source>
</evidence>
<evidence type="ECO:0000256" key="1">
    <source>
        <dbReference type="ARBA" id="ARBA00001970"/>
    </source>
</evidence>
<dbReference type="Pfam" id="PF04264">
    <property type="entry name" value="YceI"/>
    <property type="match status" value="1"/>
</dbReference>
<evidence type="ECO:0000256" key="5">
    <source>
        <dbReference type="ARBA" id="ARBA00022617"/>
    </source>
</evidence>
<keyword evidence="7" id="KW-0479">Metal-binding</keyword>
<evidence type="ECO:0000256" key="11">
    <source>
        <dbReference type="ARBA" id="ARBA00023136"/>
    </source>
</evidence>
<evidence type="ECO:0000256" key="2">
    <source>
        <dbReference type="ARBA" id="ARBA00004651"/>
    </source>
</evidence>
<evidence type="ECO:0000256" key="12">
    <source>
        <dbReference type="ARBA" id="ARBA00037975"/>
    </source>
</evidence>
<keyword evidence="6 14" id="KW-0812">Transmembrane</keyword>
<dbReference type="GO" id="GO:0005886">
    <property type="term" value="C:plasma membrane"/>
    <property type="evidence" value="ECO:0007669"/>
    <property type="project" value="UniProtKB-SubCell"/>
</dbReference>
<feature type="region of interest" description="Disordered" evidence="13">
    <location>
        <begin position="312"/>
        <end position="334"/>
    </location>
</feature>
<keyword evidence="17" id="KW-1185">Reference proteome</keyword>
<protein>
    <recommendedName>
        <fullName evidence="15">Lipid/polyisoprenoid-binding YceI-like domain-containing protein</fullName>
    </recommendedName>
</protein>
<evidence type="ECO:0000256" key="4">
    <source>
        <dbReference type="ARBA" id="ARBA00022475"/>
    </source>
</evidence>
<comment type="caution">
    <text evidence="16">The sequence shown here is derived from an EMBL/GenBank/DDBJ whole genome shotgun (WGS) entry which is preliminary data.</text>
</comment>
<reference evidence="16 17" key="1">
    <citation type="submission" date="2018-05" db="EMBL/GenBank/DDBJ databases">
        <title>Acuticoccus sediminis sp. nov., isolated from deep-sea sediment of Indian Ocean.</title>
        <authorList>
            <person name="Liu X."/>
            <person name="Lai Q."/>
            <person name="Du Y."/>
            <person name="Sun F."/>
            <person name="Zhang X."/>
            <person name="Wang S."/>
            <person name="Shao Z."/>
        </authorList>
    </citation>
    <scope>NUCLEOTIDE SEQUENCE [LARGE SCALE GENOMIC DNA]</scope>
    <source>
        <strain evidence="16 17">PTG4-2</strain>
    </source>
</reference>
<sequence>MPCAPNRAVPNRAARAGLYRPRQLSESDPVPTTPTDRPFRPSRYTTGAILLHWSIALLVILQIASGYAMGALVAPGSPTQYTLFQLHKSLGATVLLLTVARITWRFFNPPPAEPESVTRVERLVAGLVHKVFYLLLIVIPLTGWIVITVSPVQIDTILYFQNWLPWPHLPGLAGLSADARTGLEDIAGETHEILAYAMGALVLLHIAGAVKHQLDDGQYIRRMSLLARGAGPRKAYGHATTVLATALIGAGIIGSAGFARYEPDADKAAVSPGTAETAPARDADVAETFATAAMDASEAEATELAAADAAPAAAETAAASDDAEPAAAGAVTDRTTAVEPAPAGVAADAAEEAEATQLAAVAGATSPDAPAASVPEWAVRPQESALAFTFGYQSAEIAARFGSFDARIAFDPDNLDASTVSVTVDLDSVAITSGTIAIGQVKGGDGLGVSANPQATFTSETIRRTGEGAYVAEGVLRLKTIERPATLDFTLEIDGDTAVAHGKTTLERLGWDVGRQSDPKGGTISPAVEVTFDVTADRR</sequence>
<keyword evidence="10" id="KW-0408">Iron</keyword>
<feature type="region of interest" description="Disordered" evidence="13">
    <location>
        <begin position="20"/>
        <end position="39"/>
    </location>
</feature>
<feature type="transmembrane region" description="Helical" evidence="14">
    <location>
        <begin position="89"/>
        <end position="107"/>
    </location>
</feature>
<evidence type="ECO:0000256" key="14">
    <source>
        <dbReference type="SAM" id="Phobius"/>
    </source>
</evidence>
<feature type="compositionally biased region" description="Low complexity" evidence="13">
    <location>
        <begin position="312"/>
        <end position="328"/>
    </location>
</feature>
<dbReference type="Gene3D" id="2.40.128.110">
    <property type="entry name" value="Lipid/polyisoprenoid-binding, YceI-like"/>
    <property type="match status" value="1"/>
</dbReference>
<organism evidence="16 17">
    <name type="scientific">Acuticoccus sediminis</name>
    <dbReference type="NCBI Taxonomy" id="2184697"/>
    <lineage>
        <taxon>Bacteria</taxon>
        <taxon>Pseudomonadati</taxon>
        <taxon>Pseudomonadota</taxon>
        <taxon>Alphaproteobacteria</taxon>
        <taxon>Hyphomicrobiales</taxon>
        <taxon>Amorphaceae</taxon>
        <taxon>Acuticoccus</taxon>
    </lineage>
</organism>
<feature type="domain" description="Lipid/polyisoprenoid-binding YceI-like" evidence="15">
    <location>
        <begin position="376"/>
        <end position="537"/>
    </location>
</feature>
<keyword evidence="9 14" id="KW-1133">Transmembrane helix</keyword>
<feature type="transmembrane region" description="Helical" evidence="14">
    <location>
        <begin position="47"/>
        <end position="69"/>
    </location>
</feature>
<keyword evidence="8" id="KW-0249">Electron transport</keyword>
<accession>A0A8B2P3L7</accession>
<dbReference type="PANTHER" id="PTHR30529">
    <property type="entry name" value="CYTOCHROME B561"/>
    <property type="match status" value="1"/>
</dbReference>
<dbReference type="InterPro" id="IPR007372">
    <property type="entry name" value="Lipid/polyisoprenoid-bd_YceI"/>
</dbReference>
<dbReference type="SUPFAM" id="SSF81342">
    <property type="entry name" value="Transmembrane di-heme cytochromes"/>
    <property type="match status" value="1"/>
</dbReference>
<keyword evidence="11 14" id="KW-0472">Membrane</keyword>
<dbReference type="InterPro" id="IPR052168">
    <property type="entry name" value="Cytochrome_b561_oxidase"/>
</dbReference>
<keyword evidence="3" id="KW-0813">Transport</keyword>
<dbReference type="InterPro" id="IPR036761">
    <property type="entry name" value="TTHA0802/YceI-like_sf"/>
</dbReference>
<dbReference type="GO" id="GO:0046872">
    <property type="term" value="F:metal ion binding"/>
    <property type="evidence" value="ECO:0007669"/>
    <property type="project" value="UniProtKB-KW"/>
</dbReference>
<dbReference type="GO" id="GO:0020037">
    <property type="term" value="F:heme binding"/>
    <property type="evidence" value="ECO:0007669"/>
    <property type="project" value="TreeGrafter"/>
</dbReference>
<evidence type="ECO:0000313" key="16">
    <source>
        <dbReference type="EMBL" id="RAI03722.1"/>
    </source>
</evidence>
<feature type="transmembrane region" description="Helical" evidence="14">
    <location>
        <begin position="127"/>
        <end position="147"/>
    </location>
</feature>
<evidence type="ECO:0000256" key="7">
    <source>
        <dbReference type="ARBA" id="ARBA00022723"/>
    </source>
</evidence>
<keyword evidence="4" id="KW-1003">Cell membrane</keyword>
<evidence type="ECO:0000256" key="9">
    <source>
        <dbReference type="ARBA" id="ARBA00022989"/>
    </source>
</evidence>
<evidence type="ECO:0000256" key="6">
    <source>
        <dbReference type="ARBA" id="ARBA00022692"/>
    </source>
</evidence>
<feature type="transmembrane region" description="Helical" evidence="14">
    <location>
        <begin position="235"/>
        <end position="258"/>
    </location>
</feature>
<feature type="transmembrane region" description="Helical" evidence="14">
    <location>
        <begin position="193"/>
        <end position="214"/>
    </location>
</feature>
<proteinExistence type="inferred from homology"/>